<sequence length="140" mass="16227">MLVGTIDNLYAPYLSETFPTHLQLHFVYSRELIFKDNIVLDIAILFLTLQEVKTATTDFAAQTKLLLESTTMIQYNLQPTQILPQQCYIKSYYQQDSAERLIRINLYCSILHSSVEFLIYSGMLYFLSILYIVETSYQGG</sequence>
<keyword evidence="1" id="KW-0472">Membrane</keyword>
<feature type="transmembrane region" description="Helical" evidence="1">
    <location>
        <begin position="110"/>
        <end position="133"/>
    </location>
</feature>
<reference evidence="2 3" key="1">
    <citation type="submission" date="2024-07" db="EMBL/GenBank/DDBJ databases">
        <authorList>
            <person name="Akdeniz Z."/>
        </authorList>
    </citation>
    <scope>NUCLEOTIDE SEQUENCE [LARGE SCALE GENOMIC DNA]</scope>
</reference>
<gene>
    <name evidence="2" type="ORF">HINF_LOCUS26225</name>
</gene>
<keyword evidence="1" id="KW-1133">Transmembrane helix</keyword>
<keyword evidence="3" id="KW-1185">Reference proteome</keyword>
<proteinExistence type="predicted"/>
<dbReference type="EMBL" id="CAXDID020000079">
    <property type="protein sequence ID" value="CAL6017928.1"/>
    <property type="molecule type" value="Genomic_DNA"/>
</dbReference>
<comment type="caution">
    <text evidence="2">The sequence shown here is derived from an EMBL/GenBank/DDBJ whole genome shotgun (WGS) entry which is preliminary data.</text>
</comment>
<organism evidence="2 3">
    <name type="scientific">Hexamita inflata</name>
    <dbReference type="NCBI Taxonomy" id="28002"/>
    <lineage>
        <taxon>Eukaryota</taxon>
        <taxon>Metamonada</taxon>
        <taxon>Diplomonadida</taxon>
        <taxon>Hexamitidae</taxon>
        <taxon>Hexamitinae</taxon>
        <taxon>Hexamita</taxon>
    </lineage>
</organism>
<dbReference type="Proteomes" id="UP001642409">
    <property type="component" value="Unassembled WGS sequence"/>
</dbReference>
<protein>
    <submittedName>
        <fullName evidence="2">Hypothetical_protein</fullName>
    </submittedName>
</protein>
<evidence type="ECO:0000313" key="2">
    <source>
        <dbReference type="EMBL" id="CAL6017928.1"/>
    </source>
</evidence>
<evidence type="ECO:0000256" key="1">
    <source>
        <dbReference type="SAM" id="Phobius"/>
    </source>
</evidence>
<keyword evidence="1" id="KW-0812">Transmembrane</keyword>
<accession>A0ABP1IKC4</accession>
<evidence type="ECO:0000313" key="3">
    <source>
        <dbReference type="Proteomes" id="UP001642409"/>
    </source>
</evidence>
<name>A0ABP1IKC4_9EUKA</name>